<protein>
    <submittedName>
        <fullName evidence="1">Uncharacterized protein</fullName>
    </submittedName>
</protein>
<dbReference type="OrthoDB" id="9152081at2"/>
<dbReference type="STRING" id="320497.A0U93_00450"/>
<dbReference type="AlphaFoldDB" id="A0A1U9KLM8"/>
<accession>A0A1U9KLM8</accession>
<dbReference type="RefSeq" id="WP_077805635.1">
    <property type="nucleotide sequence ID" value="NZ_BJXS01000014.1"/>
</dbReference>
<dbReference type="EMBL" id="CP014691">
    <property type="protein sequence ID" value="AQS86669.1"/>
    <property type="molecule type" value="Genomic_DNA"/>
</dbReference>
<reference evidence="1 2" key="1">
    <citation type="submission" date="2016-03" db="EMBL/GenBank/DDBJ databases">
        <title>Acetic acid bacteria sequencing.</title>
        <authorList>
            <person name="Brandt J."/>
            <person name="Jakob F."/>
            <person name="Vogel R.F."/>
        </authorList>
    </citation>
    <scope>NUCLEOTIDE SEQUENCE [LARGE SCALE GENOMIC DNA]</scope>
    <source>
        <strain evidence="1 2">NBRC 101099</strain>
    </source>
</reference>
<proteinExistence type="predicted"/>
<dbReference type="KEGG" id="nch:A0U93_00450"/>
<dbReference type="Proteomes" id="UP000188604">
    <property type="component" value="Chromosome"/>
</dbReference>
<name>A0A1U9KLM8_9PROT</name>
<evidence type="ECO:0000313" key="2">
    <source>
        <dbReference type="Proteomes" id="UP000188604"/>
    </source>
</evidence>
<sequence length="147" mass="17385">MSHFNVFMTGEDVEDQLAPFQENNMGDCPPEYLSFCDCHDECVERWKDADQNGVPFRERFRTFDLFVREFFGYVRNHDTGRYGYFHNPDAKWDWYEIGGRWSGRLMIRQEAADGYQPVRPSRDGRLLVDAPRQPWPARTVASIPIRL</sequence>
<gene>
    <name evidence="1" type="ORF">A0U93_00450</name>
</gene>
<organism evidence="1 2">
    <name type="scientific">Neoasaia chiangmaiensis</name>
    <dbReference type="NCBI Taxonomy" id="320497"/>
    <lineage>
        <taxon>Bacteria</taxon>
        <taxon>Pseudomonadati</taxon>
        <taxon>Pseudomonadota</taxon>
        <taxon>Alphaproteobacteria</taxon>
        <taxon>Acetobacterales</taxon>
        <taxon>Acetobacteraceae</taxon>
        <taxon>Neoasaia</taxon>
    </lineage>
</organism>
<keyword evidence="2" id="KW-1185">Reference proteome</keyword>
<evidence type="ECO:0000313" key="1">
    <source>
        <dbReference type="EMBL" id="AQS86669.1"/>
    </source>
</evidence>